<keyword evidence="4" id="KW-0131">Cell cycle</keyword>
<feature type="coiled-coil region" evidence="1">
    <location>
        <begin position="94"/>
        <end position="128"/>
    </location>
</feature>
<organism evidence="4 5">
    <name type="scientific">Isoptericola halotolerans</name>
    <dbReference type="NCBI Taxonomy" id="300560"/>
    <lineage>
        <taxon>Bacteria</taxon>
        <taxon>Bacillati</taxon>
        <taxon>Actinomycetota</taxon>
        <taxon>Actinomycetes</taxon>
        <taxon>Micrococcales</taxon>
        <taxon>Promicromonosporaceae</taxon>
        <taxon>Isoptericola</taxon>
    </lineage>
</organism>
<evidence type="ECO:0000313" key="4">
    <source>
        <dbReference type="EMBL" id="NOV97457.1"/>
    </source>
</evidence>
<evidence type="ECO:0000256" key="1">
    <source>
        <dbReference type="SAM" id="Coils"/>
    </source>
</evidence>
<evidence type="ECO:0000313" key="5">
    <source>
        <dbReference type="Proteomes" id="UP000757540"/>
    </source>
</evidence>
<protein>
    <submittedName>
        <fullName evidence="4">Cell division protein FtsB</fullName>
    </submittedName>
</protein>
<feature type="region of interest" description="Disordered" evidence="2">
    <location>
        <begin position="156"/>
        <end position="224"/>
    </location>
</feature>
<keyword evidence="5" id="KW-1185">Reference proteome</keyword>
<keyword evidence="1" id="KW-0175">Coiled coil</keyword>
<sequence length="224" mass="24025">MPSRRPTTPRRPAARPGPRSPRPTSTARSRATGSSKASGSQRGTARRPAGPSRDDRRRSRLGLVLPEVLTVRLLVLSVVVLLAFVLLLPTVRGAVQQRAEIDRLQAELSAYEAERAGLENELGRWEDRSYVVEQARTRLNYVMPGDTAWRVIDADEVAGGDGPDEDEGAVTPGSAAGPTGAPWYQAMWESMRVVDDQGTLDGDPTEGDEDDGPGVDPDGADGGE</sequence>
<feature type="compositionally biased region" description="Acidic residues" evidence="2">
    <location>
        <begin position="156"/>
        <end position="168"/>
    </location>
</feature>
<dbReference type="RefSeq" id="WP_343036366.1">
    <property type="nucleotide sequence ID" value="NZ_BAAAML010000006.1"/>
</dbReference>
<keyword evidence="4" id="KW-0132">Cell division</keyword>
<evidence type="ECO:0000256" key="2">
    <source>
        <dbReference type="SAM" id="MobiDB-lite"/>
    </source>
</evidence>
<keyword evidence="3" id="KW-0812">Transmembrane</keyword>
<name>A0ABX2A6N4_9MICO</name>
<feature type="compositionally biased region" description="Low complexity" evidence="2">
    <location>
        <begin position="1"/>
        <end position="51"/>
    </location>
</feature>
<dbReference type="Pfam" id="PF04977">
    <property type="entry name" value="DivIC"/>
    <property type="match status" value="1"/>
</dbReference>
<dbReference type="Proteomes" id="UP000757540">
    <property type="component" value="Unassembled WGS sequence"/>
</dbReference>
<keyword evidence="3" id="KW-1133">Transmembrane helix</keyword>
<dbReference type="GO" id="GO:0051301">
    <property type="term" value="P:cell division"/>
    <property type="evidence" value="ECO:0007669"/>
    <property type="project" value="UniProtKB-KW"/>
</dbReference>
<dbReference type="EMBL" id="JABEZU010000002">
    <property type="protein sequence ID" value="NOV97457.1"/>
    <property type="molecule type" value="Genomic_DNA"/>
</dbReference>
<feature type="transmembrane region" description="Helical" evidence="3">
    <location>
        <begin position="63"/>
        <end position="88"/>
    </location>
</feature>
<feature type="region of interest" description="Disordered" evidence="2">
    <location>
        <begin position="1"/>
        <end position="56"/>
    </location>
</feature>
<gene>
    <name evidence="4" type="ORF">HDG69_002032</name>
</gene>
<proteinExistence type="predicted"/>
<evidence type="ECO:0000256" key="3">
    <source>
        <dbReference type="SAM" id="Phobius"/>
    </source>
</evidence>
<reference evidence="4 5" key="1">
    <citation type="submission" date="2020-05" db="EMBL/GenBank/DDBJ databases">
        <title>Genomic Encyclopedia of Type Strains, Phase III (KMG-III): the genomes of soil and plant-associated and newly described type strains.</title>
        <authorList>
            <person name="Whitman W."/>
        </authorList>
    </citation>
    <scope>NUCLEOTIDE SEQUENCE [LARGE SCALE GENOMIC DNA]</scope>
    <source>
        <strain evidence="4 5">KCTC 19046</strain>
    </source>
</reference>
<comment type="caution">
    <text evidence="4">The sequence shown here is derived from an EMBL/GenBank/DDBJ whole genome shotgun (WGS) entry which is preliminary data.</text>
</comment>
<feature type="compositionally biased region" description="Acidic residues" evidence="2">
    <location>
        <begin position="203"/>
        <end position="224"/>
    </location>
</feature>
<accession>A0ABX2A6N4</accession>
<keyword evidence="3" id="KW-0472">Membrane</keyword>
<dbReference type="InterPro" id="IPR007060">
    <property type="entry name" value="FtsL/DivIC"/>
</dbReference>